<dbReference type="InterPro" id="IPR049056">
    <property type="entry name" value="NAD_Glu_DH_HM3"/>
</dbReference>
<feature type="domain" description="NAD-specific glutamate dehydrogenase C-terminal" evidence="2">
    <location>
        <begin position="1231"/>
        <end position="1584"/>
    </location>
</feature>
<dbReference type="Pfam" id="PF21073">
    <property type="entry name" value="GDH_HM1"/>
    <property type="match status" value="1"/>
</dbReference>
<dbReference type="GO" id="GO:0004069">
    <property type="term" value="F:L-aspartate:2-oxoglutarate aminotransferase activity"/>
    <property type="evidence" value="ECO:0007669"/>
    <property type="project" value="InterPro"/>
</dbReference>
<dbReference type="InterPro" id="IPR007780">
    <property type="entry name" value="NAD_Glu_DH_bac"/>
</dbReference>
<dbReference type="Pfam" id="PF21078">
    <property type="entry name" value="GDH_HM3"/>
    <property type="match status" value="1"/>
</dbReference>
<evidence type="ECO:0000259" key="5">
    <source>
        <dbReference type="Pfam" id="PF21077"/>
    </source>
</evidence>
<dbReference type="Proteomes" id="UP001059985">
    <property type="component" value="Chromosome"/>
</dbReference>
<dbReference type="RefSeq" id="WP_218213772.1">
    <property type="nucleotide sequence ID" value="NZ_CP054597.1"/>
</dbReference>
<evidence type="ECO:0000313" key="6">
    <source>
        <dbReference type="EMBL" id="UTO55276.1"/>
    </source>
</evidence>
<evidence type="ECO:0000313" key="8">
    <source>
        <dbReference type="Proteomes" id="UP001059822"/>
    </source>
</evidence>
<feature type="domain" description="NAD-glutamate dehydrogenase catalytic" evidence="1">
    <location>
        <begin position="696"/>
        <end position="1184"/>
    </location>
</feature>
<name>A0A9Q9BWN6_9RICK</name>
<evidence type="ECO:0000259" key="3">
    <source>
        <dbReference type="Pfam" id="PF21075"/>
    </source>
</evidence>
<dbReference type="PANTHER" id="PTHR43403">
    <property type="entry name" value="NAD-SPECIFIC GLUTAMATE DEHYDROGENASE"/>
    <property type="match status" value="1"/>
</dbReference>
<dbReference type="Pfam" id="PF05088">
    <property type="entry name" value="Bac_GDH_CD"/>
    <property type="match status" value="1"/>
</dbReference>
<dbReference type="InterPro" id="IPR028971">
    <property type="entry name" value="NAD-GDH_cat"/>
</dbReference>
<dbReference type="Pfam" id="PF21074">
    <property type="entry name" value="GDH_C"/>
    <property type="match status" value="1"/>
</dbReference>
<dbReference type="PANTHER" id="PTHR43403:SF1">
    <property type="entry name" value="NAD-SPECIFIC GLUTAMATE DEHYDROGENASE"/>
    <property type="match status" value="1"/>
</dbReference>
<dbReference type="InterPro" id="IPR048381">
    <property type="entry name" value="GDH_C"/>
</dbReference>
<dbReference type="InterPro" id="IPR049058">
    <property type="entry name" value="NAD_Glu_DH_HM2"/>
</dbReference>
<dbReference type="Pfam" id="PF21076">
    <property type="entry name" value="GDH_ACT2"/>
    <property type="match status" value="1"/>
</dbReference>
<dbReference type="Pfam" id="PF21077">
    <property type="entry name" value="GDH_ACT3"/>
    <property type="match status" value="1"/>
</dbReference>
<dbReference type="InterPro" id="IPR049064">
    <property type="entry name" value="NAD_Glu_DH_ACT3"/>
</dbReference>
<protein>
    <submittedName>
        <fullName evidence="6">NAD-glutamate dehydrogenase</fullName>
    </submittedName>
</protein>
<gene>
    <name evidence="7" type="ORF">LUA81_03700</name>
    <name evidence="6" type="ORF">LUA82_03735</name>
</gene>
<keyword evidence="9" id="KW-1185">Reference proteome</keyword>
<feature type="domain" description="NAD-glutamate dehydrogenase ACT3" evidence="5">
    <location>
        <begin position="524"/>
        <end position="594"/>
    </location>
</feature>
<dbReference type="Pfam" id="PF21079">
    <property type="entry name" value="GDH_HM2"/>
    <property type="match status" value="1"/>
</dbReference>
<proteinExistence type="predicted"/>
<organism evidence="6 8">
    <name type="scientific">Neoehrlichia mikurensis</name>
    <dbReference type="NCBI Taxonomy" id="89586"/>
    <lineage>
        <taxon>Bacteria</taxon>
        <taxon>Pseudomonadati</taxon>
        <taxon>Pseudomonadota</taxon>
        <taxon>Alphaproteobacteria</taxon>
        <taxon>Rickettsiales</taxon>
        <taxon>Anaplasmataceae</taxon>
        <taxon>Candidatus Neoehrlichia</taxon>
    </lineage>
</organism>
<dbReference type="InterPro" id="IPR049059">
    <property type="entry name" value="NAD_Glu_DH_HM1"/>
</dbReference>
<dbReference type="InterPro" id="IPR024727">
    <property type="entry name" value="NAD_Glu_DH_N_ACT1"/>
</dbReference>
<evidence type="ECO:0000313" key="7">
    <source>
        <dbReference type="EMBL" id="UTO56196.1"/>
    </source>
</evidence>
<dbReference type="Pfam" id="PF21075">
    <property type="entry name" value="GDH_ACT1"/>
    <property type="match status" value="1"/>
</dbReference>
<evidence type="ECO:0000259" key="2">
    <source>
        <dbReference type="Pfam" id="PF21074"/>
    </source>
</evidence>
<evidence type="ECO:0000313" key="9">
    <source>
        <dbReference type="Proteomes" id="UP001059985"/>
    </source>
</evidence>
<feature type="domain" description="NAD-glutamate dehydrogenase N-terminal ACT1" evidence="3">
    <location>
        <begin position="34"/>
        <end position="165"/>
    </location>
</feature>
<dbReference type="GO" id="GO:0006538">
    <property type="term" value="P:L-glutamate catabolic process"/>
    <property type="evidence" value="ECO:0007669"/>
    <property type="project" value="InterPro"/>
</dbReference>
<sequence>MRSNNYSFNNKVIDSMLLLLEQDNSNSHNLLKNFIKKFYNFSYSSDVELSINFLLYSVKDLFDFIKERAKNESKVRIFNINNKDIIQENLTIIETINNNIPFIIDSIIIILKKYNLSIYHYTNAVLNIKRENDVIVDILKTQSCANDKTNESIAYFIVNTIDKNTQAILKSDIKKTLTAVHQCVQDWHLMLDHINVILNNLKTNNSHQEICQFLKWIQNDNFVFLGYEEYVAKNEKLVITNSSSLGLQKINATSQPIKNIPDSKSHLYIIQSDIISHVHRHEYMICIGIRTFSNTGVLLKEECFYGFFASVVSFQDAIHIPIIREKIQAVELKSGFIKKGHNNKALIAILQRFSREELFQFSEEELFQISMGILFLSSNPKIKLFIRRDISNNFINCIIFVPKNFASTESATKMSNILENMLLGKVVTQYYSMCNESDLVRLQFMLKISDNLPNVSEQEIEAQLIESTKRWEDRLYNVLYNKCGYDFSQYLNAFPVSYQEYFDPESAYHDIIKINKALQHNTSEVDLYLAENNNHYQLKVYIPEQENLKLSKVLNIVRKMGVNILLHYSYNIAIQGNSICLHHFILSNTKESLNYNSIKKQFEITLKKIFSKEIENDLFNNLVISANLNWKEVLLIRLLSKYLKQISFSYSQSYIRKILIKYPDIIYLFIRLFEIRFDPNLNTLRKEHEAIIREKIKQLFTNVIDIVHDYILQCIYSLILAVLRTNYYQGDKSYLSIKIDSSKVPNIPLPCPFREIYVYSSMFEAIHLRGGKVARGGIRWSDRIEDFRTEVLGLMKAQMTKNSVIVPVGSKGGFILKNPAKDKPLIDYAIECYKNFLRGILDITDNIIDDKYITPDNVIKYDEYDPYLVVAADKGTASFSDYANQISQEYNFWLRDAFASGGSIGFDHKKMGITAKGAWIAANRHFWIIDKNIQEEIFTVIGIGDMSGDVFGNGMLLSNKICLLGAFNHLHIFIDPSPNPEKSFLERQRLFSIPGSSWEDYNRSIISKGGGVFCRKSKSITLTPEMKERFHINKDQKEISPDNLITYLLKAPVDMIWNGGIGTYIKSSKESNAVVADKANDNLRINGCDVKASMIIEGGNLGCTQLGRIEYSNTGGRINTDFIDNAGGVICSDFETNIKICLELAVKDKFISFDKRNIILDSIISDIPAIVLNHHNKLETKVLMLECMQSQERIDQHHKLLQHLEKIKMLDRNIEFLPSDEEITKMSSEKRGFNAPQIAVLIAYTRMCIKNEIMSSDLLQHSTNFINLYESQYLLSYFPPYIRNNFEKYIKQHTLKKEILATCISNDIVNRMGCVFVHHIESMGITVDNVIRVYIIITYIYNISEIWDELDKIDSNISIDSYVTIVREVQKFIGQATFWFFRNLHKFVDIEKKLDDLSSKIVLLEKNMTDIICSKLKTKDSNTLYNNIPQENGINPKVIKKINNLKFLISGLDIIYLAENTNIPIVIVGKIYFHLKSVLNFNRIRELALQMDSSSSYWQRIAIRNLLDDLSDYQSIITGNIIKHIEPLIINNNNQSNTEVIVNNSITSWCVQHQSQLNRYYSFLNEINTTQLELSKLMLIIKSLSVFTLEKDYNV</sequence>
<dbReference type="EMBL" id="CP089285">
    <property type="protein sequence ID" value="UTO56196.1"/>
    <property type="molecule type" value="Genomic_DNA"/>
</dbReference>
<accession>A0A9Q9BWN6</accession>
<dbReference type="EMBL" id="CP089286">
    <property type="protein sequence ID" value="UTO55276.1"/>
    <property type="molecule type" value="Genomic_DNA"/>
</dbReference>
<dbReference type="Proteomes" id="UP001059822">
    <property type="component" value="Chromosome"/>
</dbReference>
<dbReference type="PIRSF" id="PIRSF036761">
    <property type="entry name" value="GDH_Mll4104"/>
    <property type="match status" value="1"/>
</dbReference>
<evidence type="ECO:0000259" key="1">
    <source>
        <dbReference type="Pfam" id="PF05088"/>
    </source>
</evidence>
<feature type="domain" description="NAD-glutamate dehydrogenase ACT2" evidence="4">
    <location>
        <begin position="383"/>
        <end position="472"/>
    </location>
</feature>
<reference evidence="6" key="1">
    <citation type="journal article" date="2022" name="Microorganisms">
        <title>Assembly and Comparison of Ca. Neoehrlichia mikurensis Genomes.</title>
        <authorList>
            <person name="Azagi T."/>
            <person name="Dirks R.P."/>
            <person name="Yebra-Pimentel E.S."/>
            <person name="Schaap P.J."/>
            <person name="Koehorst J.J."/>
            <person name="Esser H.J."/>
            <person name="Sprong H."/>
        </authorList>
    </citation>
    <scope>NUCLEOTIDE SEQUENCE</scope>
    <source>
        <strain evidence="7">18-2804</strain>
        <strain evidence="6">18-2837</strain>
    </source>
</reference>
<evidence type="ECO:0000259" key="4">
    <source>
        <dbReference type="Pfam" id="PF21076"/>
    </source>
</evidence>
<dbReference type="GO" id="GO:0004352">
    <property type="term" value="F:glutamate dehydrogenase (NAD+) activity"/>
    <property type="evidence" value="ECO:0007669"/>
    <property type="project" value="InterPro"/>
</dbReference>
<dbReference type="InterPro" id="IPR049062">
    <property type="entry name" value="NAD_Glu_DH_ACT2"/>
</dbReference>